<dbReference type="InterPro" id="IPR006104">
    <property type="entry name" value="Glyco_hydro_2_N"/>
</dbReference>
<dbReference type="PANTHER" id="PTHR10066:SF67">
    <property type="entry name" value="BETA-GLUCURONIDASE"/>
    <property type="match status" value="1"/>
</dbReference>
<dbReference type="GO" id="GO:0030246">
    <property type="term" value="F:carbohydrate binding"/>
    <property type="evidence" value="ECO:0007669"/>
    <property type="project" value="TreeGrafter"/>
</dbReference>
<dbReference type="GO" id="GO:0019391">
    <property type="term" value="P:glucuronoside catabolic process"/>
    <property type="evidence" value="ECO:0007669"/>
    <property type="project" value="TreeGrafter"/>
</dbReference>
<evidence type="ECO:0000259" key="5">
    <source>
        <dbReference type="Pfam" id="PF02837"/>
    </source>
</evidence>
<dbReference type="Pfam" id="PF00703">
    <property type="entry name" value="Glyco_hydro_2"/>
    <property type="match status" value="1"/>
</dbReference>
<dbReference type="PANTHER" id="PTHR10066">
    <property type="entry name" value="BETA-GLUCURONIDASE"/>
    <property type="match status" value="1"/>
</dbReference>
<dbReference type="SUPFAM" id="SSF49303">
    <property type="entry name" value="beta-Galactosidase/glucuronidase domain"/>
    <property type="match status" value="1"/>
</dbReference>
<accession>A0A133YCC5</accession>
<keyword evidence="2 6" id="KW-0378">Hydrolase</keyword>
<evidence type="ECO:0000256" key="2">
    <source>
        <dbReference type="ARBA" id="ARBA00022801"/>
    </source>
</evidence>
<dbReference type="InterPro" id="IPR013783">
    <property type="entry name" value="Ig-like_fold"/>
</dbReference>
<dbReference type="InterPro" id="IPR006102">
    <property type="entry name" value="Ig-like_GH2"/>
</dbReference>
<feature type="domain" description="Glycoside hydrolase family 2 immunoglobulin-like beta-sandwich" evidence="4">
    <location>
        <begin position="172"/>
        <end position="274"/>
    </location>
</feature>
<dbReference type="Pfam" id="PF02837">
    <property type="entry name" value="Glyco_hydro_2_N"/>
    <property type="match status" value="1"/>
</dbReference>
<evidence type="ECO:0000256" key="3">
    <source>
        <dbReference type="ARBA" id="ARBA00023295"/>
    </source>
</evidence>
<reference evidence="7" key="1">
    <citation type="submission" date="2016-01" db="EMBL/GenBank/DDBJ databases">
        <authorList>
            <person name="Mitreva M."/>
            <person name="Pepin K.H."/>
            <person name="Mihindukulasuriya K.A."/>
            <person name="Fulton R."/>
            <person name="Fronick C."/>
            <person name="O'Laughlin M."/>
            <person name="Miner T."/>
            <person name="Herter B."/>
            <person name="Rosa B.A."/>
            <person name="Cordes M."/>
            <person name="Tomlinson C."/>
            <person name="Wollam A."/>
            <person name="Palsikar V.B."/>
            <person name="Mardis E.R."/>
            <person name="Wilson R.K."/>
        </authorList>
    </citation>
    <scope>NUCLEOTIDE SEQUENCE [LARGE SCALE GENOMIC DNA]</scope>
    <source>
        <strain evidence="7">KA00274</strain>
    </source>
</reference>
<dbReference type="GO" id="GO:0005975">
    <property type="term" value="P:carbohydrate metabolic process"/>
    <property type="evidence" value="ECO:0007669"/>
    <property type="project" value="InterPro"/>
</dbReference>
<evidence type="ECO:0000313" key="7">
    <source>
        <dbReference type="Proteomes" id="UP000070080"/>
    </source>
</evidence>
<evidence type="ECO:0000256" key="1">
    <source>
        <dbReference type="ARBA" id="ARBA00007401"/>
    </source>
</evidence>
<dbReference type="RefSeq" id="WP_315574117.1">
    <property type="nucleotide sequence ID" value="NZ_JARFNM010000001.1"/>
</dbReference>
<dbReference type="PATRIC" id="fig|1497955.3.peg.782"/>
<organism evidence="6 7">
    <name type="scientific">Amygdalobacter nucleatus</name>
    <dbReference type="NCBI Taxonomy" id="3029274"/>
    <lineage>
        <taxon>Bacteria</taxon>
        <taxon>Bacillati</taxon>
        <taxon>Bacillota</taxon>
        <taxon>Clostridia</taxon>
        <taxon>Eubacteriales</taxon>
        <taxon>Oscillospiraceae</taxon>
        <taxon>Amygdalobacter</taxon>
    </lineage>
</organism>
<dbReference type="InterPro" id="IPR008979">
    <property type="entry name" value="Galactose-bd-like_sf"/>
</dbReference>
<keyword evidence="7" id="KW-1185">Reference proteome</keyword>
<dbReference type="Gene3D" id="2.60.40.10">
    <property type="entry name" value="Immunoglobulins"/>
    <property type="match status" value="1"/>
</dbReference>
<protein>
    <submittedName>
        <fullName evidence="6">Glycosyl hydrolase family 2, sugar binding domain protein</fullName>
    </submittedName>
</protein>
<name>A0A133YCC5_9FIRM</name>
<gene>
    <name evidence="6" type="ORF">HMPREF1872_00807</name>
</gene>
<dbReference type="GO" id="GO:0004566">
    <property type="term" value="F:beta-glucuronidase activity"/>
    <property type="evidence" value="ECO:0007669"/>
    <property type="project" value="TreeGrafter"/>
</dbReference>
<dbReference type="STRING" id="1497955.HMPREF1872_00807"/>
<proteinExistence type="inferred from homology"/>
<evidence type="ECO:0000259" key="4">
    <source>
        <dbReference type="Pfam" id="PF00703"/>
    </source>
</evidence>
<dbReference type="Proteomes" id="UP000070080">
    <property type="component" value="Unassembled WGS sequence"/>
</dbReference>
<feature type="domain" description="Glycosyl hydrolases family 2 sugar binding" evidence="5">
    <location>
        <begin position="4"/>
        <end position="170"/>
    </location>
</feature>
<dbReference type="InterPro" id="IPR036156">
    <property type="entry name" value="Beta-gal/glucu_dom_sf"/>
</dbReference>
<evidence type="ECO:0000313" key="6">
    <source>
        <dbReference type="EMBL" id="KXB40839.1"/>
    </source>
</evidence>
<dbReference type="AlphaFoldDB" id="A0A133YCC5"/>
<comment type="similarity">
    <text evidence="1">Belongs to the glycosyl hydrolase 2 family.</text>
</comment>
<dbReference type="Gene3D" id="2.60.120.260">
    <property type="entry name" value="Galactose-binding domain-like"/>
    <property type="match status" value="1"/>
</dbReference>
<sequence length="302" mass="34172">MVIDLSGLWQFAIDSEDGSIQAVQALQNPLNIAVPASFNDQFPYDKIRRHAGYFWYERRSQIPSYLKSEQIFLRFGSATHNAWVYLNGEEICQHKGSFTPFEVEIQDKVKIGPNLLQVRLNNLLDHSCLPVGNYSQTKDTNGHIQHHVDENFDFFNYAGLHRPVKIYTRPKTHIGNISLNSDINFTKQTATVHVTVETSGNFAEISYRLLDANDKEEASYTAAKSSPNALQTANLDLEQVKLWQPLNAYLYQLEVNLYKSGQLVDSYTEPYGIRSVKVQTANSKSTINLSTSKASANMKIAM</sequence>
<comment type="caution">
    <text evidence="6">The sequence shown here is derived from an EMBL/GenBank/DDBJ whole genome shotgun (WGS) entry which is preliminary data.</text>
</comment>
<dbReference type="SUPFAM" id="SSF49785">
    <property type="entry name" value="Galactose-binding domain-like"/>
    <property type="match status" value="1"/>
</dbReference>
<dbReference type="EMBL" id="LSCV01000024">
    <property type="protein sequence ID" value="KXB40839.1"/>
    <property type="molecule type" value="Genomic_DNA"/>
</dbReference>
<keyword evidence="3" id="KW-0326">Glycosidase</keyword>